<evidence type="ECO:0000313" key="4">
    <source>
        <dbReference type="Proteomes" id="UP000033588"/>
    </source>
</evidence>
<dbReference type="EMBL" id="LACC01000068">
    <property type="protein sequence ID" value="KJZ33272.1"/>
    <property type="molecule type" value="Genomic_DNA"/>
</dbReference>
<sequence>MSEASPCLNCGACCSHFRVSFFWGECASSGGTVPDELVEQISPSRVAMLGTGCKPVRCTSLVGDVGSTVQCSIYEKRSSTCREFDASWVDGLANPDCDAARAAFGLPALQPAFETPQKQIA</sequence>
<evidence type="ECO:0000313" key="5">
    <source>
        <dbReference type="Proteomes" id="UP000325565"/>
    </source>
</evidence>
<dbReference type="Proteomes" id="UP000033588">
    <property type="component" value="Unassembled WGS sequence"/>
</dbReference>
<evidence type="ECO:0000313" key="1">
    <source>
        <dbReference type="EMBL" id="KJZ33272.1"/>
    </source>
</evidence>
<reference evidence="5 6" key="2">
    <citation type="submission" date="2019-09" db="EMBL/GenBank/DDBJ databases">
        <authorList>
            <person name="Chandra G."/>
            <person name="Truman W A."/>
        </authorList>
    </citation>
    <scope>NUCLEOTIDE SEQUENCE [LARGE SCALE GENOMIC DNA]</scope>
    <source>
        <strain evidence="2">PS673</strain>
        <strain evidence="3">PS922</strain>
    </source>
</reference>
<name>A0A0F4SQB2_PSEFL</name>
<evidence type="ECO:0000313" key="2">
    <source>
        <dbReference type="EMBL" id="VVM51819.1"/>
    </source>
</evidence>
<dbReference type="EMBL" id="CABVHB010000004">
    <property type="protein sequence ID" value="VVM51819.1"/>
    <property type="molecule type" value="Genomic_DNA"/>
</dbReference>
<evidence type="ECO:0000313" key="6">
    <source>
        <dbReference type="Proteomes" id="UP000344274"/>
    </source>
</evidence>
<protein>
    <submittedName>
        <fullName evidence="1">Ferredoxin</fullName>
    </submittedName>
</protein>
<proteinExistence type="predicted"/>
<gene>
    <name evidence="2" type="ORF">PS673_00805</name>
    <name evidence="3" type="ORF">PS922_05599</name>
    <name evidence="1" type="ORF">VC35_28065</name>
</gene>
<dbReference type="Proteomes" id="UP000325565">
    <property type="component" value="Unassembled WGS sequence"/>
</dbReference>
<dbReference type="EMBL" id="CABVJB010000012">
    <property type="protein sequence ID" value="VVQ17364.1"/>
    <property type="molecule type" value="Genomic_DNA"/>
</dbReference>
<dbReference type="InterPro" id="IPR005358">
    <property type="entry name" value="Puta_zinc/iron-chelating_dom"/>
</dbReference>
<dbReference type="AlphaFoldDB" id="A0A0F4SQB2"/>
<dbReference type="PATRIC" id="fig|294.132.peg.5450"/>
<dbReference type="Pfam" id="PF03692">
    <property type="entry name" value="CxxCxxCC"/>
    <property type="match status" value="1"/>
</dbReference>
<evidence type="ECO:0000313" key="3">
    <source>
        <dbReference type="EMBL" id="VVQ17364.1"/>
    </source>
</evidence>
<reference evidence="1 4" key="1">
    <citation type="submission" date="2015-03" db="EMBL/GenBank/DDBJ databases">
        <title>Comparative genomics of Pseudomonas insights into diversity of traits involved in vanlence and defense.</title>
        <authorList>
            <person name="Qin Y."/>
        </authorList>
    </citation>
    <scope>NUCLEOTIDE SEQUENCE [LARGE SCALE GENOMIC DNA]</scope>
    <source>
        <strain evidence="1 4">C8</strain>
    </source>
</reference>
<accession>A0A0F4SQB2</accession>
<dbReference type="OrthoDB" id="196483at2"/>
<dbReference type="RefSeq" id="WP_046043993.1">
    <property type="nucleotide sequence ID" value="NZ_CABVHB010000004.1"/>
</dbReference>
<dbReference type="Proteomes" id="UP000344274">
    <property type="component" value="Unassembled WGS sequence"/>
</dbReference>
<organism evidence="1 4">
    <name type="scientific">Pseudomonas fluorescens</name>
    <dbReference type="NCBI Taxonomy" id="294"/>
    <lineage>
        <taxon>Bacteria</taxon>
        <taxon>Pseudomonadati</taxon>
        <taxon>Pseudomonadota</taxon>
        <taxon>Gammaproteobacteria</taxon>
        <taxon>Pseudomonadales</taxon>
        <taxon>Pseudomonadaceae</taxon>
        <taxon>Pseudomonas</taxon>
    </lineage>
</organism>